<dbReference type="Proteomes" id="UP001148838">
    <property type="component" value="Unassembled WGS sequence"/>
</dbReference>
<evidence type="ECO:0000313" key="2">
    <source>
        <dbReference type="Proteomes" id="UP001148838"/>
    </source>
</evidence>
<keyword evidence="2" id="KW-1185">Reference proteome</keyword>
<gene>
    <name evidence="1" type="ORF">ANN_02175</name>
</gene>
<comment type="caution">
    <text evidence="1">The sequence shown here is derived from an EMBL/GenBank/DDBJ whole genome shotgun (WGS) entry which is preliminary data.</text>
</comment>
<accession>A0ABQ8TVI7</accession>
<dbReference type="EMBL" id="JAJSOF020000001">
    <property type="protein sequence ID" value="KAJ4450745.1"/>
    <property type="molecule type" value="Genomic_DNA"/>
</dbReference>
<proteinExistence type="predicted"/>
<name>A0ABQ8TVI7_PERAM</name>
<sequence>MPKETFNRKMRIFCGPLKKELRKRLVKFFVWSVALYGAETWTLRRSEEKRIEAFEMWIWRRMERVKRTDRIFCVIIRCKSNGTEKNSLRRRDLNPGFQLYVLMLYQLSHTGYHPGVGQNLLTCYGTKIVLQWLKEGKLVINKISQLGPMDPSTNSRFLDSRLDDKSFSTE</sequence>
<reference evidence="1 2" key="1">
    <citation type="journal article" date="2022" name="Allergy">
        <title>Genome assembly and annotation of Periplaneta americana reveal a comprehensive cockroach allergen profile.</title>
        <authorList>
            <person name="Wang L."/>
            <person name="Xiong Q."/>
            <person name="Saelim N."/>
            <person name="Wang L."/>
            <person name="Nong W."/>
            <person name="Wan A.T."/>
            <person name="Shi M."/>
            <person name="Liu X."/>
            <person name="Cao Q."/>
            <person name="Hui J.H.L."/>
            <person name="Sookrung N."/>
            <person name="Leung T.F."/>
            <person name="Tungtrongchitr A."/>
            <person name="Tsui S.K.W."/>
        </authorList>
    </citation>
    <scope>NUCLEOTIDE SEQUENCE [LARGE SCALE GENOMIC DNA]</scope>
    <source>
        <strain evidence="1">PWHHKU_190912</strain>
    </source>
</reference>
<evidence type="ECO:0000313" key="1">
    <source>
        <dbReference type="EMBL" id="KAJ4450745.1"/>
    </source>
</evidence>
<organism evidence="1 2">
    <name type="scientific">Periplaneta americana</name>
    <name type="common">American cockroach</name>
    <name type="synonym">Blatta americana</name>
    <dbReference type="NCBI Taxonomy" id="6978"/>
    <lineage>
        <taxon>Eukaryota</taxon>
        <taxon>Metazoa</taxon>
        <taxon>Ecdysozoa</taxon>
        <taxon>Arthropoda</taxon>
        <taxon>Hexapoda</taxon>
        <taxon>Insecta</taxon>
        <taxon>Pterygota</taxon>
        <taxon>Neoptera</taxon>
        <taxon>Polyneoptera</taxon>
        <taxon>Dictyoptera</taxon>
        <taxon>Blattodea</taxon>
        <taxon>Blattoidea</taxon>
        <taxon>Blattidae</taxon>
        <taxon>Blattinae</taxon>
        <taxon>Periplaneta</taxon>
    </lineage>
</organism>
<protein>
    <submittedName>
        <fullName evidence="1">Uncharacterized protein</fullName>
    </submittedName>
</protein>